<feature type="compositionally biased region" description="Basic and acidic residues" evidence="1">
    <location>
        <begin position="289"/>
        <end position="298"/>
    </location>
</feature>
<feature type="region of interest" description="Disordered" evidence="1">
    <location>
        <begin position="263"/>
        <end position="302"/>
    </location>
</feature>
<feature type="compositionally biased region" description="Gly residues" evidence="1">
    <location>
        <begin position="702"/>
        <end position="711"/>
    </location>
</feature>
<feature type="region of interest" description="Disordered" evidence="1">
    <location>
        <begin position="346"/>
        <end position="372"/>
    </location>
</feature>
<keyword evidence="3" id="KW-1185">Reference proteome</keyword>
<dbReference type="AlphaFoldDB" id="A0A2K3DC18"/>
<dbReference type="KEGG" id="cre:CHLRE_10g463250v5"/>
<name>A0A2K3DC18_CHLRE</name>
<feature type="compositionally biased region" description="Gly residues" evidence="1">
    <location>
        <begin position="856"/>
        <end position="865"/>
    </location>
</feature>
<reference evidence="2 3" key="1">
    <citation type="journal article" date="2007" name="Science">
        <title>The Chlamydomonas genome reveals the evolution of key animal and plant functions.</title>
        <authorList>
            <person name="Merchant S.S."/>
            <person name="Prochnik S.E."/>
            <person name="Vallon O."/>
            <person name="Harris E.H."/>
            <person name="Karpowicz S.J."/>
            <person name="Witman G.B."/>
            <person name="Terry A."/>
            <person name="Salamov A."/>
            <person name="Fritz-Laylin L.K."/>
            <person name="Marechal-Drouard L."/>
            <person name="Marshall W.F."/>
            <person name="Qu L.H."/>
            <person name="Nelson D.R."/>
            <person name="Sanderfoot A.A."/>
            <person name="Spalding M.H."/>
            <person name="Kapitonov V.V."/>
            <person name="Ren Q."/>
            <person name="Ferris P."/>
            <person name="Lindquist E."/>
            <person name="Shapiro H."/>
            <person name="Lucas S.M."/>
            <person name="Grimwood J."/>
            <person name="Schmutz J."/>
            <person name="Cardol P."/>
            <person name="Cerutti H."/>
            <person name="Chanfreau G."/>
            <person name="Chen C.L."/>
            <person name="Cognat V."/>
            <person name="Croft M.T."/>
            <person name="Dent R."/>
            <person name="Dutcher S."/>
            <person name="Fernandez E."/>
            <person name="Fukuzawa H."/>
            <person name="Gonzalez-Ballester D."/>
            <person name="Gonzalez-Halphen D."/>
            <person name="Hallmann A."/>
            <person name="Hanikenne M."/>
            <person name="Hippler M."/>
            <person name="Inwood W."/>
            <person name="Jabbari K."/>
            <person name="Kalanon M."/>
            <person name="Kuras R."/>
            <person name="Lefebvre P.A."/>
            <person name="Lemaire S.D."/>
            <person name="Lobanov A.V."/>
            <person name="Lohr M."/>
            <person name="Manuell A."/>
            <person name="Meier I."/>
            <person name="Mets L."/>
            <person name="Mittag M."/>
            <person name="Mittelmeier T."/>
            <person name="Moroney J.V."/>
            <person name="Moseley J."/>
            <person name="Napoli C."/>
            <person name="Nedelcu A.M."/>
            <person name="Niyogi K."/>
            <person name="Novoselov S.V."/>
            <person name="Paulsen I.T."/>
            <person name="Pazour G."/>
            <person name="Purton S."/>
            <person name="Ral J.P."/>
            <person name="Riano-Pachon D.M."/>
            <person name="Riekhof W."/>
            <person name="Rymarquis L."/>
            <person name="Schroda M."/>
            <person name="Stern D."/>
            <person name="Umen J."/>
            <person name="Willows R."/>
            <person name="Wilson N."/>
            <person name="Zimmer S.L."/>
            <person name="Allmer J."/>
            <person name="Balk J."/>
            <person name="Bisova K."/>
            <person name="Chen C.J."/>
            <person name="Elias M."/>
            <person name="Gendler K."/>
            <person name="Hauser C."/>
            <person name="Lamb M.R."/>
            <person name="Ledford H."/>
            <person name="Long J.C."/>
            <person name="Minagawa J."/>
            <person name="Page M.D."/>
            <person name="Pan J."/>
            <person name="Pootakham W."/>
            <person name="Roje S."/>
            <person name="Rose A."/>
            <person name="Stahlberg E."/>
            <person name="Terauchi A.M."/>
            <person name="Yang P."/>
            <person name="Ball S."/>
            <person name="Bowler C."/>
            <person name="Dieckmann C.L."/>
            <person name="Gladyshev V.N."/>
            <person name="Green P."/>
            <person name="Jorgensen R."/>
            <person name="Mayfield S."/>
            <person name="Mueller-Roeber B."/>
            <person name="Rajamani S."/>
            <person name="Sayre R.T."/>
            <person name="Brokstein P."/>
            <person name="Dubchak I."/>
            <person name="Goodstein D."/>
            <person name="Hornick L."/>
            <person name="Huang Y.W."/>
            <person name="Jhaveri J."/>
            <person name="Luo Y."/>
            <person name="Martinez D."/>
            <person name="Ngau W.C."/>
            <person name="Otillar B."/>
            <person name="Poliakov A."/>
            <person name="Porter A."/>
            <person name="Szajkowski L."/>
            <person name="Werner G."/>
            <person name="Zhou K."/>
            <person name="Grigoriev I.V."/>
            <person name="Rokhsar D.S."/>
            <person name="Grossman A.R."/>
        </authorList>
    </citation>
    <scope>NUCLEOTIDE SEQUENCE [LARGE SCALE GENOMIC DNA]</scope>
    <source>
        <strain evidence="3">CC-503</strain>
    </source>
</reference>
<evidence type="ECO:0008006" key="4">
    <source>
        <dbReference type="Google" id="ProtNLM"/>
    </source>
</evidence>
<dbReference type="EMBL" id="CM008971">
    <property type="protein sequence ID" value="PNW78072.1"/>
    <property type="molecule type" value="Genomic_DNA"/>
</dbReference>
<dbReference type="Gramene" id="PNW78072">
    <property type="protein sequence ID" value="PNW78072"/>
    <property type="gene ID" value="CHLRE_10g463250v5"/>
</dbReference>
<feature type="region of interest" description="Disordered" evidence="1">
    <location>
        <begin position="420"/>
        <end position="466"/>
    </location>
</feature>
<dbReference type="RefSeq" id="XP_042920594.1">
    <property type="nucleotide sequence ID" value="XM_043067197.1"/>
</dbReference>
<evidence type="ECO:0000313" key="2">
    <source>
        <dbReference type="EMBL" id="PNW78072.1"/>
    </source>
</evidence>
<feature type="compositionally biased region" description="Acidic residues" evidence="1">
    <location>
        <begin position="787"/>
        <end position="815"/>
    </location>
</feature>
<proteinExistence type="predicted"/>
<protein>
    <recommendedName>
        <fullName evidence="4">F-box domain-containing protein</fullName>
    </recommendedName>
</protein>
<dbReference type="SUPFAM" id="SSF81383">
    <property type="entry name" value="F-box domain"/>
    <property type="match status" value="1"/>
</dbReference>
<dbReference type="Proteomes" id="UP000006906">
    <property type="component" value="Chromosome 10"/>
</dbReference>
<feature type="region of interest" description="Disordered" evidence="1">
    <location>
        <begin position="1"/>
        <end position="59"/>
    </location>
</feature>
<feature type="compositionally biased region" description="Low complexity" evidence="1">
    <location>
        <begin position="820"/>
        <end position="855"/>
    </location>
</feature>
<dbReference type="InterPro" id="IPR036047">
    <property type="entry name" value="F-box-like_dom_sf"/>
</dbReference>
<organism evidence="2 3">
    <name type="scientific">Chlamydomonas reinhardtii</name>
    <name type="common">Chlamydomonas smithii</name>
    <dbReference type="NCBI Taxonomy" id="3055"/>
    <lineage>
        <taxon>Eukaryota</taxon>
        <taxon>Viridiplantae</taxon>
        <taxon>Chlorophyta</taxon>
        <taxon>core chlorophytes</taxon>
        <taxon>Chlorophyceae</taxon>
        <taxon>CS clade</taxon>
        <taxon>Chlamydomonadales</taxon>
        <taxon>Chlamydomonadaceae</taxon>
        <taxon>Chlamydomonas</taxon>
    </lineage>
</organism>
<feature type="region of interest" description="Disordered" evidence="1">
    <location>
        <begin position="175"/>
        <end position="196"/>
    </location>
</feature>
<gene>
    <name evidence="2" type="ORF">CHLRE_10g463250v5</name>
</gene>
<dbReference type="InParanoid" id="A0A2K3DC18"/>
<feature type="region of interest" description="Disordered" evidence="1">
    <location>
        <begin position="690"/>
        <end position="712"/>
    </location>
</feature>
<accession>A0A2K3DC18</accession>
<feature type="compositionally biased region" description="Low complexity" evidence="1">
    <location>
        <begin position="26"/>
        <end position="47"/>
    </location>
</feature>
<evidence type="ECO:0000313" key="3">
    <source>
        <dbReference type="Proteomes" id="UP000006906"/>
    </source>
</evidence>
<dbReference type="OrthoDB" id="549841at2759"/>
<dbReference type="GeneID" id="66055168"/>
<dbReference type="OMA" id="CSDVMGA"/>
<feature type="region of interest" description="Disordered" evidence="1">
    <location>
        <begin position="779"/>
        <end position="867"/>
    </location>
</feature>
<evidence type="ECO:0000256" key="1">
    <source>
        <dbReference type="SAM" id="MobiDB-lite"/>
    </source>
</evidence>
<sequence length="915" mass="93244">MAETHAEEPRLDGSGPPAVPHGHGHGAAAAAAPETHAEQQQQQQPQPDDSELTPPQSSVCEALSRPDILLEVLCRLPSLPDLAAACGVARAWAAAAAADAPWRRLYLRHFGTPEPAERCRSYREQCARHVGLRWPQPPPPRPPPLGAVTAATPATAVAATAVAAQQLALPARHPVSLTAGPHGKEPHGQRRPRRRQCSLPLGALERYDETYGGGAGGGGTYGIRTLAVSYDPVTRCLLRAVRCRTLLGDDTRVAVQAVALEWEEEEKEEEAGTVNEAETAKDAGAGTAKETRSADVGKGEAGQEAGEAVRVGAAAAAAAGCRYVDAASCAVPRWVCWLSVDGRPPPPPPPPHAEAHDAAEDPAAGRRRAMSPVQAQQLEALADLLPAVMCAAGGRLYLPAGPRGQSLAVWDLAAALAAAPPATAPPPEAAAEAADAASGGGDLRSPHCWLTTDGEEAGEGEGEAAAAHPGRLLAAAADGSLAVSGCDGGVLRVWHGGARRLLGSGDIRSLTLLPPVPLSPQTSAAARAGAPGLRHHLRLAVNERCGLAAAALASPLAPTVHVFRAAPAPTSTSTSTSTTSAPTCAASASASSMWLSPAAAAAAAAAAPARAGGVGECVRVLTPGGGAPVDGLVVCRGHLIATSALCSDVMGARFGGSGGSSLHITVTASAWRLPEPEPVAAVVAAATAPGYSDGGDGRDGRGGSGRSGGEGLTEWGEQVRLYSSRLQLEHPRTLVLGRLRPVLLAAAEDLLLLPVPRNVGGRPPHQQLLALSHPLGDCPCWGGPQADDQEKEQGVEEQEDQGEQEEGQEEEEAVEGEGAGQQQEQAQGERQGEPQQGVTPAAPARGGTGAASRTGSSGGGTGGGKFVVLSEEERLPWIEVVEDAGGVLAAALPTPRHLVLLRDDGRVGLYGVLPP</sequence>
<feature type="compositionally biased region" description="Acidic residues" evidence="1">
    <location>
        <begin position="453"/>
        <end position="462"/>
    </location>
</feature>
<feature type="compositionally biased region" description="Basic and acidic residues" evidence="1">
    <location>
        <begin position="1"/>
        <end position="11"/>
    </location>
</feature>